<geneLocation type="plasmid" evidence="2">
    <name>pac1084_1</name>
</geneLocation>
<dbReference type="Proteomes" id="UP000189055">
    <property type="component" value="Plasmid pAC1084_1"/>
</dbReference>
<name>A0A1U9LJK8_9PROT</name>
<dbReference type="AlphaFoldDB" id="A0A1U9LJK8"/>
<organism evidence="1 2">
    <name type="scientific">Acetobacter persici</name>
    <dbReference type="NCBI Taxonomy" id="1076596"/>
    <lineage>
        <taxon>Bacteria</taxon>
        <taxon>Pseudomonadati</taxon>
        <taxon>Pseudomonadota</taxon>
        <taxon>Alphaproteobacteria</taxon>
        <taxon>Acetobacterales</taxon>
        <taxon>Acetobacteraceae</taxon>
        <taxon>Acetobacter</taxon>
    </lineage>
</organism>
<protein>
    <submittedName>
        <fullName evidence="1">Uncharacterized protein</fullName>
    </submittedName>
</protein>
<reference evidence="1 2" key="1">
    <citation type="submission" date="2016-03" db="EMBL/GenBank/DDBJ databases">
        <title>Acetic acid bacteria sequencing.</title>
        <authorList>
            <person name="Brandt J."/>
            <person name="Jakob F."/>
            <person name="Vogel R.F."/>
        </authorList>
    </citation>
    <scope>NUCLEOTIDE SEQUENCE [LARGE SCALE GENOMIC DNA]</scope>
    <source>
        <strain evidence="1 2">TMW2.1084</strain>
        <plasmid evidence="2">pac1084_1</plasmid>
    </source>
</reference>
<gene>
    <name evidence="1" type="ORF">A0U91_16705</name>
</gene>
<sequence>MTHDTSKETGEPSNPRFRAAEKWDTFLCPAKGGKPPEDMLSTIIIEELAEVLVEISKIRRFGIDGFHPHEPETSNRLRLSREVGDVLGVLDMMIQHGMVEGKAIQPMDGHPPPYHDCIPHRNARRKIYFSFLRKNLDVKGKRLWSLRRRAQRE</sequence>
<dbReference type="RefSeq" id="WP_077932270.1">
    <property type="nucleotide sequence ID" value="NZ_CP014688.1"/>
</dbReference>
<dbReference type="EMBL" id="CP014688">
    <property type="protein sequence ID" value="AQT06645.1"/>
    <property type="molecule type" value="Genomic_DNA"/>
</dbReference>
<evidence type="ECO:0000313" key="1">
    <source>
        <dbReference type="EMBL" id="AQT06645.1"/>
    </source>
</evidence>
<dbReference type="KEGG" id="aper:A0U91_16705"/>
<accession>A0A1U9LJK8</accession>
<proteinExistence type="predicted"/>
<evidence type="ECO:0000313" key="2">
    <source>
        <dbReference type="Proteomes" id="UP000189055"/>
    </source>
</evidence>
<keyword evidence="1" id="KW-0614">Plasmid</keyword>